<evidence type="ECO:0000313" key="2">
    <source>
        <dbReference type="Proteomes" id="UP001500837"/>
    </source>
</evidence>
<protein>
    <recommendedName>
        <fullName evidence="3">Tat (Twin-arginine translocation) pathway signal sequence</fullName>
    </recommendedName>
</protein>
<keyword evidence="2" id="KW-1185">Reference proteome</keyword>
<dbReference type="RefSeq" id="WP_211312629.1">
    <property type="nucleotide sequence ID" value="NZ_BAAABL010000056.1"/>
</dbReference>
<proteinExistence type="predicted"/>
<dbReference type="AlphaFoldDB" id="A0AAV3S938"/>
<reference evidence="1 2" key="1">
    <citation type="journal article" date="2019" name="Int. J. Syst. Evol. Microbiol.">
        <title>The Global Catalogue of Microorganisms (GCM) 10K type strain sequencing project: providing services to taxonomists for standard genome sequencing and annotation.</title>
        <authorList>
            <consortium name="The Broad Institute Genomics Platform"/>
            <consortium name="The Broad Institute Genome Sequencing Center for Infectious Disease"/>
            <person name="Wu L."/>
            <person name="Ma J."/>
        </authorList>
    </citation>
    <scope>NUCLEOTIDE SEQUENCE [LARGE SCALE GENOMIC DNA]</scope>
    <source>
        <strain evidence="1 2">JCM 16330</strain>
    </source>
</reference>
<accession>A0AAV3S938</accession>
<evidence type="ECO:0008006" key="3">
    <source>
        <dbReference type="Google" id="ProtNLM"/>
    </source>
</evidence>
<dbReference type="Proteomes" id="UP001500837">
    <property type="component" value="Unassembled WGS sequence"/>
</dbReference>
<comment type="caution">
    <text evidence="1">The sequence shown here is derived from an EMBL/GenBank/DDBJ whole genome shotgun (WGS) entry which is preliminary data.</text>
</comment>
<organism evidence="1 2">
    <name type="scientific">Halarchaeum salinum</name>
    <dbReference type="NCBI Taxonomy" id="489912"/>
    <lineage>
        <taxon>Archaea</taxon>
        <taxon>Methanobacteriati</taxon>
        <taxon>Methanobacteriota</taxon>
        <taxon>Stenosarchaea group</taxon>
        <taxon>Halobacteria</taxon>
        <taxon>Halobacteriales</taxon>
        <taxon>Halobacteriaceae</taxon>
    </lineage>
</organism>
<gene>
    <name evidence="1" type="ORF">GCM10009066_18250</name>
</gene>
<sequence length="119" mass="12531">MDRRTFLARGAGAAGLCGLAGCLGASDDPAPLIVASSDISFGDEGALAVEAIVSNVEADRYAATVVFHPEVDGKTRERTVEVTFAPNSTRTVTVTYEDVRRANAPSVTPHVSLRDVRRA</sequence>
<dbReference type="EMBL" id="BAAABL010000056">
    <property type="protein sequence ID" value="GAA0304740.1"/>
    <property type="molecule type" value="Genomic_DNA"/>
</dbReference>
<evidence type="ECO:0000313" key="1">
    <source>
        <dbReference type="EMBL" id="GAA0304740.1"/>
    </source>
</evidence>
<dbReference type="PROSITE" id="PS51257">
    <property type="entry name" value="PROKAR_LIPOPROTEIN"/>
    <property type="match status" value="1"/>
</dbReference>
<name>A0AAV3S938_9EURY</name>